<feature type="coiled-coil region" evidence="1">
    <location>
        <begin position="128"/>
        <end position="155"/>
    </location>
</feature>
<reference evidence="2 3" key="2">
    <citation type="submission" date="2017-09" db="EMBL/GenBank/DDBJ databases">
        <title>Bacillus patelloidae sp. nov., isolated from the intestinal tract of a marine limpet.</title>
        <authorList>
            <person name="Liu R."/>
            <person name="Dong C."/>
            <person name="Shao Z."/>
        </authorList>
    </citation>
    <scope>NUCLEOTIDE SEQUENCE [LARGE SCALE GENOMIC DNA]</scope>
    <source>
        <strain evidence="2 3">SA5d-4</strain>
    </source>
</reference>
<evidence type="ECO:0000313" key="2">
    <source>
        <dbReference type="EMBL" id="OZM57053.1"/>
    </source>
</evidence>
<dbReference type="AlphaFoldDB" id="A0A263BTJ7"/>
<accession>A0A263BTJ7</accession>
<evidence type="ECO:0000256" key="1">
    <source>
        <dbReference type="SAM" id="Coils"/>
    </source>
</evidence>
<name>A0A263BTJ7_9BACI</name>
<keyword evidence="1" id="KW-0175">Coiled coil</keyword>
<organism evidence="2 3">
    <name type="scientific">Lottiidibacillus patelloidae</name>
    <dbReference type="NCBI Taxonomy" id="2670334"/>
    <lineage>
        <taxon>Bacteria</taxon>
        <taxon>Bacillati</taxon>
        <taxon>Bacillota</taxon>
        <taxon>Bacilli</taxon>
        <taxon>Bacillales</taxon>
        <taxon>Bacillaceae</taxon>
        <taxon>Lottiidibacillus</taxon>
    </lineage>
</organism>
<dbReference type="EMBL" id="NPIA01000004">
    <property type="protein sequence ID" value="OZM57053.1"/>
    <property type="molecule type" value="Genomic_DNA"/>
</dbReference>
<keyword evidence="3" id="KW-1185">Reference proteome</keyword>
<dbReference type="Proteomes" id="UP000217083">
    <property type="component" value="Unassembled WGS sequence"/>
</dbReference>
<evidence type="ECO:0000313" key="3">
    <source>
        <dbReference type="Proteomes" id="UP000217083"/>
    </source>
</evidence>
<proteinExistence type="predicted"/>
<sequence>MKDSHCSKCGKKRKRFIRKKHRHFSYHDDCSCFHDHHHLNCDCHHHCDSCDRFICDDDFRFNLGGLQGGLNFRLRQLIGCNVKMELDEDKEINAHICFVGSDFVEVDVLEELEKNDSVLDELIEVDIEEVVEENAVEKNEEINKKKRKMKKTKSHHGLIVPFRTIKFIELNDEFESES</sequence>
<comment type="caution">
    <text evidence="2">The sequence shown here is derived from an EMBL/GenBank/DDBJ whole genome shotgun (WGS) entry which is preliminary data.</text>
</comment>
<reference evidence="3" key="1">
    <citation type="submission" date="2017-08" db="EMBL/GenBank/DDBJ databases">
        <authorList>
            <person name="Huang Z."/>
        </authorList>
    </citation>
    <scope>NUCLEOTIDE SEQUENCE [LARGE SCALE GENOMIC DNA]</scope>
    <source>
        <strain evidence="3">SA5d-4</strain>
    </source>
</reference>
<gene>
    <name evidence="2" type="ORF">CIB95_09820</name>
</gene>
<protein>
    <submittedName>
        <fullName evidence="2">Uncharacterized protein</fullName>
    </submittedName>
</protein>